<feature type="domain" description="Squalene epoxidase" evidence="8">
    <location>
        <begin position="79"/>
        <end position="118"/>
    </location>
</feature>
<keyword evidence="10" id="KW-1185">Reference proteome</keyword>
<name>A0A6A6N8R5_HEVBR</name>
<dbReference type="PANTHER" id="PTHR10835:SF0">
    <property type="entry name" value="SQUALENE MONOOXYGENASE"/>
    <property type="match status" value="1"/>
</dbReference>
<evidence type="ECO:0000259" key="8">
    <source>
        <dbReference type="Pfam" id="PF08491"/>
    </source>
</evidence>
<evidence type="ECO:0000256" key="7">
    <source>
        <dbReference type="SAM" id="SignalP"/>
    </source>
</evidence>
<keyword evidence="5" id="KW-0472">Membrane</keyword>
<organism evidence="9 10">
    <name type="scientific">Hevea brasiliensis</name>
    <name type="common">Para rubber tree</name>
    <name type="synonym">Siphonia brasiliensis</name>
    <dbReference type="NCBI Taxonomy" id="3981"/>
    <lineage>
        <taxon>Eukaryota</taxon>
        <taxon>Viridiplantae</taxon>
        <taxon>Streptophyta</taxon>
        <taxon>Embryophyta</taxon>
        <taxon>Tracheophyta</taxon>
        <taxon>Spermatophyta</taxon>
        <taxon>Magnoliopsida</taxon>
        <taxon>eudicotyledons</taxon>
        <taxon>Gunneridae</taxon>
        <taxon>Pentapetalae</taxon>
        <taxon>rosids</taxon>
        <taxon>fabids</taxon>
        <taxon>Malpighiales</taxon>
        <taxon>Euphorbiaceae</taxon>
        <taxon>Crotonoideae</taxon>
        <taxon>Micrandreae</taxon>
        <taxon>Hevea</taxon>
    </lineage>
</organism>
<accession>A0A6A6N8R5</accession>
<dbReference type="PANTHER" id="PTHR10835">
    <property type="entry name" value="SQUALENE MONOOXYGENASE"/>
    <property type="match status" value="1"/>
</dbReference>
<feature type="domain" description="Squalene epoxidase" evidence="8">
    <location>
        <begin position="6"/>
        <end position="78"/>
    </location>
</feature>
<dbReference type="GO" id="GO:0004506">
    <property type="term" value="F:squalene monooxygenase activity"/>
    <property type="evidence" value="ECO:0007669"/>
    <property type="project" value="UniProtKB-UniRule"/>
</dbReference>
<dbReference type="GO" id="GO:0005783">
    <property type="term" value="C:endoplasmic reticulum"/>
    <property type="evidence" value="ECO:0007669"/>
    <property type="project" value="TreeGrafter"/>
</dbReference>
<dbReference type="EMBL" id="JAAGAX010000003">
    <property type="protein sequence ID" value="KAF2320956.1"/>
    <property type="molecule type" value="Genomic_DNA"/>
</dbReference>
<comment type="function">
    <text evidence="6">Catalyzes the stereospecific oxidation of squalene to (S)-2,3-epoxysqualene, and is considered to be a rate-limiting enzyme in steroid biosynthesis.</text>
</comment>
<keyword evidence="7" id="KW-0732">Signal</keyword>
<dbReference type="EC" id="1.14.14.17" evidence="6"/>
<dbReference type="InterPro" id="IPR013698">
    <property type="entry name" value="Squalene_epoxidase"/>
</dbReference>
<evidence type="ECO:0000256" key="3">
    <source>
        <dbReference type="ARBA" id="ARBA00022827"/>
    </source>
</evidence>
<comment type="subcellular location">
    <subcellularLocation>
        <location evidence="6">Membrane</location>
        <topology evidence="6">Multi-pass membrane protein</topology>
    </subcellularLocation>
</comment>
<keyword evidence="3 6" id="KW-0274">FAD</keyword>
<comment type="catalytic activity">
    <reaction evidence="6">
        <text>squalene + reduced [NADPH--hemoprotein reductase] + O2 = (S)-2,3-epoxysqualene + oxidized [NADPH--hemoprotein reductase] + H2O + H(+)</text>
        <dbReference type="Rhea" id="RHEA:25282"/>
        <dbReference type="Rhea" id="RHEA-COMP:11964"/>
        <dbReference type="Rhea" id="RHEA-COMP:11965"/>
        <dbReference type="ChEBI" id="CHEBI:15377"/>
        <dbReference type="ChEBI" id="CHEBI:15378"/>
        <dbReference type="ChEBI" id="CHEBI:15379"/>
        <dbReference type="ChEBI" id="CHEBI:15440"/>
        <dbReference type="ChEBI" id="CHEBI:15441"/>
        <dbReference type="ChEBI" id="CHEBI:57618"/>
        <dbReference type="ChEBI" id="CHEBI:58210"/>
        <dbReference type="EC" id="1.14.14.17"/>
    </reaction>
</comment>
<dbReference type="GO" id="GO:0050660">
    <property type="term" value="F:flavin adenine dinucleotide binding"/>
    <property type="evidence" value="ECO:0007669"/>
    <property type="project" value="UniProtKB-UniRule"/>
</dbReference>
<keyword evidence="2 6" id="KW-0285">Flavoprotein</keyword>
<dbReference type="Pfam" id="PF08491">
    <property type="entry name" value="SE"/>
    <property type="match status" value="2"/>
</dbReference>
<evidence type="ECO:0000313" key="9">
    <source>
        <dbReference type="EMBL" id="KAF2320956.1"/>
    </source>
</evidence>
<reference evidence="9 10" key="1">
    <citation type="journal article" date="2020" name="Mol. Plant">
        <title>The Chromosome-Based Rubber Tree Genome Provides New Insights into Spurge Genome Evolution and Rubber Biosynthesis.</title>
        <authorList>
            <person name="Liu J."/>
            <person name="Shi C."/>
            <person name="Shi C.C."/>
            <person name="Li W."/>
            <person name="Zhang Q.J."/>
            <person name="Zhang Y."/>
            <person name="Li K."/>
            <person name="Lu H.F."/>
            <person name="Shi C."/>
            <person name="Zhu S.T."/>
            <person name="Xiao Z.Y."/>
            <person name="Nan H."/>
            <person name="Yue Y."/>
            <person name="Zhu X.G."/>
            <person name="Wu Y."/>
            <person name="Hong X.N."/>
            <person name="Fan G.Y."/>
            <person name="Tong Y."/>
            <person name="Zhang D."/>
            <person name="Mao C.L."/>
            <person name="Liu Y.L."/>
            <person name="Hao S.J."/>
            <person name="Liu W.Q."/>
            <person name="Lv M.Q."/>
            <person name="Zhang H.B."/>
            <person name="Liu Y."/>
            <person name="Hu-Tang G.R."/>
            <person name="Wang J.P."/>
            <person name="Wang J.H."/>
            <person name="Sun Y.H."/>
            <person name="Ni S.B."/>
            <person name="Chen W.B."/>
            <person name="Zhang X.C."/>
            <person name="Jiao Y.N."/>
            <person name="Eichler E.E."/>
            <person name="Li G.H."/>
            <person name="Liu X."/>
            <person name="Gao L.Z."/>
        </authorList>
    </citation>
    <scope>NUCLEOTIDE SEQUENCE [LARGE SCALE GENOMIC DNA]</scope>
    <source>
        <strain evidence="10">cv. GT1</strain>
        <tissue evidence="9">Leaf</tissue>
    </source>
</reference>
<dbReference type="AlphaFoldDB" id="A0A6A6N8R5"/>
<evidence type="ECO:0000256" key="6">
    <source>
        <dbReference type="RuleBase" id="RU367121"/>
    </source>
</evidence>
<evidence type="ECO:0000256" key="5">
    <source>
        <dbReference type="ARBA" id="ARBA00023136"/>
    </source>
</evidence>
<evidence type="ECO:0000256" key="2">
    <source>
        <dbReference type="ARBA" id="ARBA00022630"/>
    </source>
</evidence>
<dbReference type="Proteomes" id="UP000467840">
    <property type="component" value="Chromosome 10"/>
</dbReference>
<dbReference type="UniPathway" id="UPA00767">
    <property type="reaction ID" value="UER00752"/>
</dbReference>
<comment type="cofactor">
    <cofactor evidence="1 6">
        <name>FAD</name>
        <dbReference type="ChEBI" id="CHEBI:57692"/>
    </cofactor>
</comment>
<evidence type="ECO:0000256" key="1">
    <source>
        <dbReference type="ARBA" id="ARBA00001974"/>
    </source>
</evidence>
<dbReference type="InterPro" id="IPR040125">
    <property type="entry name" value="Squalene_monox"/>
</dbReference>
<gene>
    <name evidence="9" type="ORF">GH714_032210</name>
</gene>
<feature type="chain" id="PRO_5025625789" description="Squalene monooxygenase" evidence="7">
    <location>
        <begin position="19"/>
        <end position="124"/>
    </location>
</feature>
<comment type="caution">
    <text evidence="9">The sequence shown here is derived from an EMBL/GenBank/DDBJ whole genome shotgun (WGS) entry which is preliminary data.</text>
</comment>
<keyword evidence="4 6" id="KW-0560">Oxidoreductase</keyword>
<evidence type="ECO:0000256" key="4">
    <source>
        <dbReference type="ARBA" id="ARBA00023002"/>
    </source>
</evidence>
<feature type="signal peptide" evidence="7">
    <location>
        <begin position="1"/>
        <end position="18"/>
    </location>
</feature>
<sequence length="124" mass="13494">MLLLHVAVPSCFLGLILENCELPYSNHGHVILGDPSPILFYPVSSNEIHCFVDVPGQKVPSIANGEMSQYLKTVVAPQHVASTINTLAGALYKVLSASPDPSTQEMRQAYFDFLTFGAISQMDQ</sequence>
<evidence type="ECO:0000313" key="10">
    <source>
        <dbReference type="Proteomes" id="UP000467840"/>
    </source>
</evidence>
<dbReference type="GO" id="GO:0016020">
    <property type="term" value="C:membrane"/>
    <property type="evidence" value="ECO:0007669"/>
    <property type="project" value="UniProtKB-SubCell"/>
</dbReference>
<comment type="similarity">
    <text evidence="6">Belongs to the squalene monooxygenase family.</text>
</comment>
<proteinExistence type="inferred from homology"/>
<dbReference type="GO" id="GO:0016126">
    <property type="term" value="P:sterol biosynthetic process"/>
    <property type="evidence" value="ECO:0007669"/>
    <property type="project" value="UniProtKB-UniRule"/>
</dbReference>
<protein>
    <recommendedName>
        <fullName evidence="6">Squalene monooxygenase</fullName>
        <ecNumber evidence="6">1.14.14.17</ecNumber>
    </recommendedName>
</protein>